<reference evidence="1 2" key="1">
    <citation type="submission" date="2023-07" db="EMBL/GenBank/DDBJ databases">
        <title>Genomic Encyclopedia of Type Strains, Phase IV (KMG-IV): sequencing the most valuable type-strain genomes for metagenomic binning, comparative biology and taxonomic classification.</title>
        <authorList>
            <person name="Goeker M."/>
        </authorList>
    </citation>
    <scope>NUCLEOTIDE SEQUENCE [LARGE SCALE GENOMIC DNA]</scope>
    <source>
        <strain evidence="1 2">DSM 17273</strain>
    </source>
</reference>
<dbReference type="RefSeq" id="WP_270096549.1">
    <property type="nucleotide sequence ID" value="NZ_JAQFFK010000003.1"/>
</dbReference>
<gene>
    <name evidence="1" type="ORF">J2750_000061</name>
</gene>
<dbReference type="Proteomes" id="UP001185015">
    <property type="component" value="Unassembled WGS sequence"/>
</dbReference>
<protein>
    <submittedName>
        <fullName evidence="1">Uncharacterized protein</fullName>
    </submittedName>
</protein>
<evidence type="ECO:0000313" key="2">
    <source>
        <dbReference type="Proteomes" id="UP001185015"/>
    </source>
</evidence>
<accession>A0AA90Z5Y6</accession>
<keyword evidence="2" id="KW-1185">Reference proteome</keyword>
<proteinExistence type="predicted"/>
<dbReference type="EMBL" id="JAVDQI010000001">
    <property type="protein sequence ID" value="MDR6221629.1"/>
    <property type="molecule type" value="Genomic_DNA"/>
</dbReference>
<dbReference type="AlphaFoldDB" id="A0AA90Z5Y6"/>
<evidence type="ECO:0000313" key="1">
    <source>
        <dbReference type="EMBL" id="MDR6221629.1"/>
    </source>
</evidence>
<comment type="caution">
    <text evidence="1">The sequence shown here is derived from an EMBL/GenBank/DDBJ whole genome shotgun (WGS) entry which is preliminary data.</text>
</comment>
<sequence length="92" mass="10390">MTCEATPVIETKAVASKKGNTGVSESNAYKKWLSAEDKLIVKMRDSGEQTSEIAVRMKRKEGEVKRWSNLTRIKSFSPTTLPHKSTKIEYIE</sequence>
<organism evidence="1 2">
    <name type="scientific">Methanococcoides alaskense</name>
    <dbReference type="NCBI Taxonomy" id="325778"/>
    <lineage>
        <taxon>Archaea</taxon>
        <taxon>Methanobacteriati</taxon>
        <taxon>Methanobacteriota</taxon>
        <taxon>Stenosarchaea group</taxon>
        <taxon>Methanomicrobia</taxon>
        <taxon>Methanosarcinales</taxon>
        <taxon>Methanosarcinaceae</taxon>
        <taxon>Methanococcoides</taxon>
    </lineage>
</organism>
<name>A0AA90Z5Y6_9EURY</name>